<evidence type="ECO:0000256" key="4">
    <source>
        <dbReference type="ARBA" id="ARBA00023163"/>
    </source>
</evidence>
<dbReference type="InterPro" id="IPR048715">
    <property type="entry name" value="CggR_N"/>
</dbReference>
<comment type="similarity">
    <text evidence="1">Belongs to the SorC transcriptional regulatory family.</text>
</comment>
<keyword evidence="8" id="KW-1185">Reference proteome</keyword>
<proteinExistence type="inferred from homology"/>
<dbReference type="SUPFAM" id="SSF100950">
    <property type="entry name" value="NagB/RpiA/CoA transferase-like"/>
    <property type="match status" value="1"/>
</dbReference>
<keyword evidence="3" id="KW-0238">DNA-binding</keyword>
<reference evidence="7 8" key="1">
    <citation type="journal article" date="2015" name="Genome Announc.">
        <title>Expanding the biotechnology potential of lactobacilli through comparative genomics of 213 strains and associated genera.</title>
        <authorList>
            <person name="Sun Z."/>
            <person name="Harris H.M."/>
            <person name="McCann A."/>
            <person name="Guo C."/>
            <person name="Argimon S."/>
            <person name="Zhang W."/>
            <person name="Yang X."/>
            <person name="Jeffery I.B."/>
            <person name="Cooney J.C."/>
            <person name="Kagawa T.F."/>
            <person name="Liu W."/>
            <person name="Song Y."/>
            <person name="Salvetti E."/>
            <person name="Wrobel A."/>
            <person name="Rasinkangas P."/>
            <person name="Parkhill J."/>
            <person name="Rea M.C."/>
            <person name="O'Sullivan O."/>
            <person name="Ritari J."/>
            <person name="Douillard F.P."/>
            <person name="Paul Ross R."/>
            <person name="Yang R."/>
            <person name="Briner A.E."/>
            <person name="Felis G.E."/>
            <person name="de Vos W.M."/>
            <person name="Barrangou R."/>
            <person name="Klaenhammer T.R."/>
            <person name="Caufield P.W."/>
            <person name="Cui Y."/>
            <person name="Zhang H."/>
            <person name="O'Toole P.W."/>
        </authorList>
    </citation>
    <scope>NUCLEOTIDE SEQUENCE [LARGE SCALE GENOMIC DNA]</scope>
    <source>
        <strain evidence="7 8">DSM 20623</strain>
    </source>
</reference>
<evidence type="ECO:0000313" key="8">
    <source>
        <dbReference type="Proteomes" id="UP000051658"/>
    </source>
</evidence>
<dbReference type="GO" id="GO:0030246">
    <property type="term" value="F:carbohydrate binding"/>
    <property type="evidence" value="ECO:0007669"/>
    <property type="project" value="InterPro"/>
</dbReference>
<evidence type="ECO:0000259" key="5">
    <source>
        <dbReference type="Pfam" id="PF04198"/>
    </source>
</evidence>
<feature type="domain" description="CggR N-terminal DNA binding" evidence="6">
    <location>
        <begin position="20"/>
        <end position="89"/>
    </location>
</feature>
<gene>
    <name evidence="7" type="ORF">IV74_GL000191</name>
</gene>
<evidence type="ECO:0000256" key="2">
    <source>
        <dbReference type="ARBA" id="ARBA00023015"/>
    </source>
</evidence>
<dbReference type="AlphaFoldDB" id="A0A0R2I661"/>
<dbReference type="Proteomes" id="UP000051658">
    <property type="component" value="Unassembled WGS sequence"/>
</dbReference>
<organism evidence="7 8">
    <name type="scientific">Carnobacterium divergens DSM 20623</name>
    <dbReference type="NCBI Taxonomy" id="1449336"/>
    <lineage>
        <taxon>Bacteria</taxon>
        <taxon>Bacillati</taxon>
        <taxon>Bacillota</taxon>
        <taxon>Bacilli</taxon>
        <taxon>Lactobacillales</taxon>
        <taxon>Carnobacteriaceae</taxon>
        <taxon>Carnobacterium</taxon>
    </lineage>
</organism>
<comment type="caution">
    <text evidence="7">The sequence shown here is derived from an EMBL/GenBank/DDBJ whole genome shotgun (WGS) entry which is preliminary data.</text>
</comment>
<dbReference type="SUPFAM" id="SSF46785">
    <property type="entry name" value="Winged helix' DNA-binding domain"/>
    <property type="match status" value="1"/>
</dbReference>
<dbReference type="PANTHER" id="PTHR34294:SF5">
    <property type="entry name" value="CENTRAL GLYCOLYTIC GENES REGULATOR"/>
    <property type="match status" value="1"/>
</dbReference>
<dbReference type="PATRIC" id="fig|1449336.4.peg.193"/>
<dbReference type="Pfam" id="PF21715">
    <property type="entry name" value="CggR_N"/>
    <property type="match status" value="1"/>
</dbReference>
<dbReference type="eggNOG" id="COG2390">
    <property type="taxonomic scope" value="Bacteria"/>
</dbReference>
<dbReference type="Pfam" id="PF04198">
    <property type="entry name" value="Sugar-bind"/>
    <property type="match status" value="1"/>
</dbReference>
<accession>A0A0R2I661</accession>
<sequence>MQQDVLSIIEKVAPDIMETLRERYQILRNIYLLGPVGRRVLAGKMNVTERVLRTETDFLKKQNIIKTSKVGMELTVTGEDVYHELDQMMGQLLGMREKEKELATYFQIEHCIIVSGDSEEQRKVMEELGHATSESLDFLLPSGDNIIAVMGGTTMAKVADQMTKALSNDRHLIFVPARGGIGEAVNIQANTISSQMAENTGGENRVLYVPEQVSEETYKPLLQEPAVFNTLKMVTKAKCVLHSIGDAKLMAERRGMSEEALALIKEQAAVGEAFGYFFNKAGEVVYKIPRIGLQLKDLAKIPCVLAIAGGRSKATAIEAYMKNAPSQTWLITDEGAANQILKGVTL</sequence>
<dbReference type="Gene3D" id="1.10.10.10">
    <property type="entry name" value="Winged helix-like DNA-binding domain superfamily/Winged helix DNA-binding domain"/>
    <property type="match status" value="1"/>
</dbReference>
<evidence type="ECO:0000256" key="3">
    <source>
        <dbReference type="ARBA" id="ARBA00023125"/>
    </source>
</evidence>
<dbReference type="PANTHER" id="PTHR34294">
    <property type="entry name" value="TRANSCRIPTIONAL REGULATOR-RELATED"/>
    <property type="match status" value="1"/>
</dbReference>
<dbReference type="GeneID" id="89588186"/>
<protein>
    <submittedName>
        <fullName evidence="7">Glycolyticproteinregulator</fullName>
    </submittedName>
</protein>
<evidence type="ECO:0000256" key="1">
    <source>
        <dbReference type="ARBA" id="ARBA00010466"/>
    </source>
</evidence>
<dbReference type="EMBL" id="JQBS01000007">
    <property type="protein sequence ID" value="KRN57210.1"/>
    <property type="molecule type" value="Genomic_DNA"/>
</dbReference>
<keyword evidence="4" id="KW-0804">Transcription</keyword>
<dbReference type="InterPro" id="IPR036388">
    <property type="entry name" value="WH-like_DNA-bd_sf"/>
</dbReference>
<feature type="domain" description="Sugar-binding" evidence="5">
    <location>
        <begin position="94"/>
        <end position="342"/>
    </location>
</feature>
<evidence type="ECO:0000313" key="7">
    <source>
        <dbReference type="EMBL" id="KRN57210.1"/>
    </source>
</evidence>
<dbReference type="GO" id="GO:0003677">
    <property type="term" value="F:DNA binding"/>
    <property type="evidence" value="ECO:0007669"/>
    <property type="project" value="UniProtKB-KW"/>
</dbReference>
<evidence type="ECO:0000259" key="6">
    <source>
        <dbReference type="Pfam" id="PF21715"/>
    </source>
</evidence>
<dbReference type="Gene3D" id="3.40.50.1360">
    <property type="match status" value="1"/>
</dbReference>
<dbReference type="InterPro" id="IPR036390">
    <property type="entry name" value="WH_DNA-bd_sf"/>
</dbReference>
<dbReference type="InterPro" id="IPR037171">
    <property type="entry name" value="NagB/RpiA_transferase-like"/>
</dbReference>
<dbReference type="InterPro" id="IPR051054">
    <property type="entry name" value="SorC_transcr_regulators"/>
</dbReference>
<name>A0A0R2I661_CARDV</name>
<dbReference type="RefSeq" id="WP_034571339.1">
    <property type="nucleotide sequence ID" value="NZ_JQBS01000007.1"/>
</dbReference>
<dbReference type="InterPro" id="IPR007324">
    <property type="entry name" value="Sugar-bd_dom_put"/>
</dbReference>
<keyword evidence="2" id="KW-0805">Transcription regulation</keyword>